<accession>A0ABV4NRQ7</accession>
<sequence>MSGIEISKERKSALVEKVRGYLSEEFDLEVGGFEVEFFIDFLAKEMGAGFYNQGLHDAQAIVSLKLEDISDAIYEIEKPVN</sequence>
<proteinExistence type="predicted"/>
<dbReference type="EMBL" id="JBGMEL010000017">
    <property type="protein sequence ID" value="MFA0791990.1"/>
    <property type="molecule type" value="Genomic_DNA"/>
</dbReference>
<dbReference type="InterPro" id="IPR018680">
    <property type="entry name" value="DUF2164"/>
</dbReference>
<dbReference type="Pfam" id="PF09932">
    <property type="entry name" value="DUF2164"/>
    <property type="match status" value="1"/>
</dbReference>
<evidence type="ECO:0000313" key="2">
    <source>
        <dbReference type="Proteomes" id="UP001569414"/>
    </source>
</evidence>
<dbReference type="Proteomes" id="UP001569414">
    <property type="component" value="Unassembled WGS sequence"/>
</dbReference>
<reference evidence="1 2" key="1">
    <citation type="submission" date="2024-08" db="EMBL/GenBank/DDBJ databases">
        <authorList>
            <person name="Ishaq N."/>
        </authorList>
    </citation>
    <scope>NUCLEOTIDE SEQUENCE [LARGE SCALE GENOMIC DNA]</scope>
    <source>
        <strain evidence="1 2">JCM 30400</strain>
    </source>
</reference>
<keyword evidence="2" id="KW-1185">Reference proteome</keyword>
<comment type="caution">
    <text evidence="1">The sequence shown here is derived from an EMBL/GenBank/DDBJ whole genome shotgun (WGS) entry which is preliminary data.</text>
</comment>
<dbReference type="RefSeq" id="WP_371844413.1">
    <property type="nucleotide sequence ID" value="NZ_JBGMEL010000017.1"/>
</dbReference>
<evidence type="ECO:0000313" key="1">
    <source>
        <dbReference type="EMBL" id="MFA0791990.1"/>
    </source>
</evidence>
<protein>
    <submittedName>
        <fullName evidence="1">DUF2164 domain-containing protein</fullName>
    </submittedName>
</protein>
<name>A0ABV4NRQ7_9GAMM</name>
<organism evidence="1 2">
    <name type="scientific">Microbulbifer echini</name>
    <dbReference type="NCBI Taxonomy" id="1529067"/>
    <lineage>
        <taxon>Bacteria</taxon>
        <taxon>Pseudomonadati</taxon>
        <taxon>Pseudomonadota</taxon>
        <taxon>Gammaproteobacteria</taxon>
        <taxon>Cellvibrionales</taxon>
        <taxon>Microbulbiferaceae</taxon>
        <taxon>Microbulbifer</taxon>
    </lineage>
</organism>
<gene>
    <name evidence="1" type="ORF">ACCI51_15685</name>
</gene>